<gene>
    <name evidence="1" type="ORF">F1728_25615</name>
</gene>
<dbReference type="InterPro" id="IPR013783">
    <property type="entry name" value="Ig-like_fold"/>
</dbReference>
<keyword evidence="2" id="KW-1185">Reference proteome</keyword>
<dbReference type="Pfam" id="PF07610">
    <property type="entry name" value="DUF1573"/>
    <property type="match status" value="1"/>
</dbReference>
<evidence type="ECO:0000313" key="2">
    <source>
        <dbReference type="Proteomes" id="UP000427281"/>
    </source>
</evidence>
<reference evidence="1 2" key="1">
    <citation type="submission" date="2019-09" db="EMBL/GenBank/DDBJ databases">
        <title>Gimesia benthica sp. nov., a novel bacterium isolated from deep-sea water of the Northwest Indian Ocean.</title>
        <authorList>
            <person name="Dai X."/>
        </authorList>
    </citation>
    <scope>NUCLEOTIDE SEQUENCE [LARGE SCALE GENOMIC DNA]</scope>
    <source>
        <strain evidence="1 2">E7</strain>
    </source>
</reference>
<dbReference type="Proteomes" id="UP000427281">
    <property type="component" value="Chromosome"/>
</dbReference>
<proteinExistence type="predicted"/>
<dbReference type="RefSeq" id="WP_155366437.1">
    <property type="nucleotide sequence ID" value="NZ_CP043930.1"/>
</dbReference>
<protein>
    <submittedName>
        <fullName evidence="1">DUF1573 domain-containing protein</fullName>
    </submittedName>
</protein>
<sequence length="377" mass="41550">MLQKINSKNSIYSLLLALISKGINFYYCVLALVIFFLSSLVYYFTTSEPIAQEIRRSANHVASFKGNLTIQNVVDLGRIPPESKSVGRFSVKNENDFPVRIKNISASCGCTVVESYDPIVPAGSEIFIQFTLGTSRANPYSISKNIAVITEGFSSDVQLKSQVQVIATVDKSLGIDIVPRIVRVNPKVNDTLKITVTGAKTLVSEFPNELNLANEDSLTFNLPNIISSGQVVSKDCKLVGCIDRNRFIRSKSLNVKWAFKGKQCDLTIPIVIENSNNIRINPGIIRLPDSNFNKGASFTLNSIDGSDIRVVDVTPLGRQDWNSTYDIDSSTVKVTLSKNGCVQLKSNHKHLLKLTLKTEGGEELILKLPILHGSIRK</sequence>
<accession>A0A6I6AGS9</accession>
<name>A0A6I6AGS9_9PLAN</name>
<dbReference type="Gene3D" id="2.60.40.10">
    <property type="entry name" value="Immunoglobulins"/>
    <property type="match status" value="1"/>
</dbReference>
<dbReference type="EMBL" id="CP043930">
    <property type="protein sequence ID" value="QGQ25843.1"/>
    <property type="molecule type" value="Genomic_DNA"/>
</dbReference>
<evidence type="ECO:0000313" key="1">
    <source>
        <dbReference type="EMBL" id="QGQ25843.1"/>
    </source>
</evidence>
<dbReference type="AlphaFoldDB" id="A0A6I6AGS9"/>
<dbReference type="InterPro" id="IPR011467">
    <property type="entry name" value="DUF1573"/>
</dbReference>
<organism evidence="1 2">
    <name type="scientific">Gimesia benthica</name>
    <dbReference type="NCBI Taxonomy" id="2608982"/>
    <lineage>
        <taxon>Bacteria</taxon>
        <taxon>Pseudomonadati</taxon>
        <taxon>Planctomycetota</taxon>
        <taxon>Planctomycetia</taxon>
        <taxon>Planctomycetales</taxon>
        <taxon>Planctomycetaceae</taxon>
        <taxon>Gimesia</taxon>
    </lineage>
</organism>
<dbReference type="KEGG" id="gim:F1728_25615"/>